<protein>
    <recommendedName>
        <fullName evidence="5">Metallo-beta-lactamase domain-containing protein</fullName>
    </recommendedName>
</protein>
<dbReference type="Pfam" id="PF00753">
    <property type="entry name" value="Lactamase_B"/>
    <property type="match status" value="1"/>
</dbReference>
<proteinExistence type="inferred from homology"/>
<dbReference type="EMBL" id="UINC01001766">
    <property type="protein sequence ID" value="SUZ88357.1"/>
    <property type="molecule type" value="Genomic_DNA"/>
</dbReference>
<dbReference type="InterPro" id="IPR036866">
    <property type="entry name" value="RibonucZ/Hydroxyglut_hydro"/>
</dbReference>
<evidence type="ECO:0000256" key="2">
    <source>
        <dbReference type="ARBA" id="ARBA00022801"/>
    </source>
</evidence>
<comment type="similarity">
    <text evidence="4">Belongs to the metallo-beta-lactamase superfamily. Type III sulfatase family.</text>
</comment>
<evidence type="ECO:0000256" key="4">
    <source>
        <dbReference type="ARBA" id="ARBA00033751"/>
    </source>
</evidence>
<dbReference type="GO" id="GO:0046872">
    <property type="term" value="F:metal ion binding"/>
    <property type="evidence" value="ECO:0007669"/>
    <property type="project" value="UniProtKB-KW"/>
</dbReference>
<dbReference type="Gene3D" id="3.30.1050.10">
    <property type="entry name" value="SCP2 sterol-binding domain"/>
    <property type="match status" value="1"/>
</dbReference>
<dbReference type="CDD" id="cd07710">
    <property type="entry name" value="arylsulfatase_Sdsa1-like_MBL-fold"/>
    <property type="match status" value="1"/>
</dbReference>
<dbReference type="Gene3D" id="3.60.15.30">
    <property type="entry name" value="Metallo-beta-lactamase domain"/>
    <property type="match status" value="1"/>
</dbReference>
<keyword evidence="1" id="KW-0479">Metal-binding</keyword>
<evidence type="ECO:0000256" key="3">
    <source>
        <dbReference type="ARBA" id="ARBA00022833"/>
    </source>
</evidence>
<keyword evidence="2" id="KW-0378">Hydrolase</keyword>
<dbReference type="GO" id="GO:0018741">
    <property type="term" value="F:linear primary-alkylsulfatase activity"/>
    <property type="evidence" value="ECO:0007669"/>
    <property type="project" value="InterPro"/>
</dbReference>
<dbReference type="InterPro" id="IPR001279">
    <property type="entry name" value="Metallo-B-lactamas"/>
</dbReference>
<sequence>MTDEQRARKPASGHARADIAAFAATLPPDDGTDAANVARGFIATRTEPVIQKLVPNPWQPVTWDLSASDFVHGPCPDTVNPSLWRQAGFNAQHGLYEVLDGFYQVRGFDTSSVTFIRGDEGWVVIDPLTTTETATAAYELVTEHLGERPVTAVIYTHSHVDHYGGILGVVDRARVDAGEVPVVAPEGFLHEAVAENVVAAPAMGRRATYQFGMLLPADEQGHVDQGLGKGVPTGSSALVPPTIEITETGQELVLDGVRIEFQLTPESEAPAEMHFYFPDHRALCMAENCTGTMHNVLTLRGALVRDALMWSRYIDEAMDRWGDVTDVVFASHGWPHWGAEAVHGYLTRQRDLYRWLHDEAMRLANRGLTPNEISASIDLPPGLWDDYLCHGYYGTVSHNVRAVYQRYLGFYDGHPSSLDPYEPVEAGKRYVGFMGGMDRLLEKARASYEAGDHRWVAEVLRHAVFADPTCEEARLLQADAFEQLGYRAESGPWRDIYLTGAQELRNGPIDVPAIQRPKEEVLRGMSLQQIFDFLAVRLDGPAVVPLGHLAIDWVLPDVADTVRVELSNGTLHSLPGRVHASPDATVTGDRAALEHMIALGTPFGEVVDAGSATITGDIGRVLDLFGNLNDFPLFWNVIEP</sequence>
<evidence type="ECO:0000313" key="6">
    <source>
        <dbReference type="EMBL" id="SUZ88357.1"/>
    </source>
</evidence>
<dbReference type="SMART" id="SM00849">
    <property type="entry name" value="Lactamase_B"/>
    <property type="match status" value="1"/>
</dbReference>
<dbReference type="GO" id="GO:0046983">
    <property type="term" value="F:protein dimerization activity"/>
    <property type="evidence" value="ECO:0007669"/>
    <property type="project" value="InterPro"/>
</dbReference>
<dbReference type="Pfam" id="PF14863">
    <property type="entry name" value="Alkyl_sulf_dimr"/>
    <property type="match status" value="1"/>
</dbReference>
<feature type="domain" description="Metallo-beta-lactamase" evidence="5">
    <location>
        <begin position="110"/>
        <end position="332"/>
    </location>
</feature>
<dbReference type="AlphaFoldDB" id="A0A381RET7"/>
<dbReference type="SUPFAM" id="SSF56281">
    <property type="entry name" value="Metallo-hydrolase/oxidoreductase"/>
    <property type="match status" value="1"/>
</dbReference>
<dbReference type="Pfam" id="PF14864">
    <property type="entry name" value="Alkyl_sulf_C"/>
    <property type="match status" value="1"/>
</dbReference>
<keyword evidence="3" id="KW-0862">Zinc</keyword>
<reference evidence="6" key="1">
    <citation type="submission" date="2018-05" db="EMBL/GenBank/DDBJ databases">
        <authorList>
            <person name="Lanie J.A."/>
            <person name="Ng W.-L."/>
            <person name="Kazmierczak K.M."/>
            <person name="Andrzejewski T.M."/>
            <person name="Davidsen T.M."/>
            <person name="Wayne K.J."/>
            <person name="Tettelin H."/>
            <person name="Glass J.I."/>
            <person name="Rusch D."/>
            <person name="Podicherti R."/>
            <person name="Tsui H.-C.T."/>
            <person name="Winkler M.E."/>
        </authorList>
    </citation>
    <scope>NUCLEOTIDE SEQUENCE</scope>
</reference>
<dbReference type="InterPro" id="IPR029229">
    <property type="entry name" value="Alkyl_sulf_C"/>
</dbReference>
<dbReference type="InterPro" id="IPR038536">
    <property type="entry name" value="Alkyl/aryl-sulf_dimr_sf"/>
</dbReference>
<dbReference type="PANTHER" id="PTHR43223:SF1">
    <property type="entry name" value="ALKYL_ARYL-SULFATASE BDS1"/>
    <property type="match status" value="1"/>
</dbReference>
<dbReference type="InterPro" id="IPR052195">
    <property type="entry name" value="Bact_Alkyl/Aryl-Sulfatase"/>
</dbReference>
<dbReference type="Gene3D" id="1.25.40.880">
    <property type="entry name" value="Alkyl sulfatase, dimerisation domain"/>
    <property type="match status" value="1"/>
</dbReference>
<dbReference type="InterPro" id="IPR029228">
    <property type="entry name" value="Alkyl_sulf_dimr"/>
</dbReference>
<dbReference type="GO" id="GO:0018909">
    <property type="term" value="P:dodecyl sulfate metabolic process"/>
    <property type="evidence" value="ECO:0007669"/>
    <property type="project" value="InterPro"/>
</dbReference>
<dbReference type="PANTHER" id="PTHR43223">
    <property type="entry name" value="ALKYL/ARYL-SULFATASE"/>
    <property type="match status" value="1"/>
</dbReference>
<dbReference type="InterPro" id="IPR036527">
    <property type="entry name" value="SCP2_sterol-bd_dom_sf"/>
</dbReference>
<dbReference type="SUPFAM" id="SSF55718">
    <property type="entry name" value="SCP-like"/>
    <property type="match status" value="1"/>
</dbReference>
<evidence type="ECO:0000256" key="1">
    <source>
        <dbReference type="ARBA" id="ARBA00022723"/>
    </source>
</evidence>
<dbReference type="InterPro" id="IPR044097">
    <property type="entry name" value="Bds1/SdsA1_MBL-fold"/>
</dbReference>
<dbReference type="FunFam" id="3.60.15.30:FF:000001">
    <property type="entry name" value="Alkyl/aryl-sulfatase BDS1"/>
    <property type="match status" value="1"/>
</dbReference>
<name>A0A381RET7_9ZZZZ</name>
<organism evidence="6">
    <name type="scientific">marine metagenome</name>
    <dbReference type="NCBI Taxonomy" id="408172"/>
    <lineage>
        <taxon>unclassified sequences</taxon>
        <taxon>metagenomes</taxon>
        <taxon>ecological metagenomes</taxon>
    </lineage>
</organism>
<gene>
    <name evidence="6" type="ORF">METZ01_LOCUS41211</name>
</gene>
<accession>A0A381RET7</accession>
<evidence type="ECO:0000259" key="5">
    <source>
        <dbReference type="SMART" id="SM00849"/>
    </source>
</evidence>